<feature type="binding site" evidence="8">
    <location>
        <begin position="32"/>
        <end position="37"/>
    </location>
    <ligand>
        <name>NADP(+)</name>
        <dbReference type="ChEBI" id="CHEBI:58349"/>
    </ligand>
</feature>
<comment type="similarity">
    <text evidence="1 6 9">Belongs to the pyrroline-5-carboxylate reductase family.</text>
</comment>
<dbReference type="InterPro" id="IPR028939">
    <property type="entry name" value="P5C_Rdtase_cat_N"/>
</dbReference>
<dbReference type="Proteomes" id="UP000306912">
    <property type="component" value="Unassembled WGS sequence"/>
</dbReference>
<dbReference type="FunFam" id="1.10.3730.10:FF:000001">
    <property type="entry name" value="Pyrroline-5-carboxylate reductase"/>
    <property type="match status" value="1"/>
</dbReference>
<comment type="catalytic activity">
    <reaction evidence="6 9">
        <text>L-proline + NADP(+) = (S)-1-pyrroline-5-carboxylate + NADPH + 2 H(+)</text>
        <dbReference type="Rhea" id="RHEA:14109"/>
        <dbReference type="ChEBI" id="CHEBI:15378"/>
        <dbReference type="ChEBI" id="CHEBI:17388"/>
        <dbReference type="ChEBI" id="CHEBI:57783"/>
        <dbReference type="ChEBI" id="CHEBI:58349"/>
        <dbReference type="ChEBI" id="CHEBI:60039"/>
        <dbReference type="EC" id="1.5.1.2"/>
    </reaction>
</comment>
<evidence type="ECO:0000313" key="13">
    <source>
        <dbReference type="Proteomes" id="UP000306912"/>
    </source>
</evidence>
<protein>
    <recommendedName>
        <fullName evidence="6 7">Pyrroline-5-carboxylate reductase</fullName>
        <shortName evidence="6">P5C reductase</shortName>
        <shortName evidence="6">P5CR</shortName>
        <ecNumber evidence="6 7">1.5.1.2</ecNumber>
    </recommendedName>
    <alternativeName>
        <fullName evidence="6">PCA reductase</fullName>
    </alternativeName>
</protein>
<comment type="pathway">
    <text evidence="6 9">Amino-acid biosynthesis; L-proline biosynthesis; L-proline from L-glutamate 5-semialdehyde: step 1/1.</text>
</comment>
<dbReference type="Pfam" id="PF14748">
    <property type="entry name" value="P5CR_dimer"/>
    <property type="match status" value="1"/>
</dbReference>
<gene>
    <name evidence="6 12" type="primary">proC</name>
    <name evidence="12" type="ORF">FEZ08_07980</name>
</gene>
<dbReference type="OrthoDB" id="9805754at2"/>
<dbReference type="PANTHER" id="PTHR11645:SF0">
    <property type="entry name" value="PYRROLINE-5-CARBOXYLATE REDUCTASE 3"/>
    <property type="match status" value="1"/>
</dbReference>
<name>A0A5R8QAM7_9FIRM</name>
<dbReference type="InterPro" id="IPR036291">
    <property type="entry name" value="NAD(P)-bd_dom_sf"/>
</dbReference>
<evidence type="ECO:0000259" key="11">
    <source>
        <dbReference type="Pfam" id="PF14748"/>
    </source>
</evidence>
<keyword evidence="4 6" id="KW-0560">Oxidoreductase</keyword>
<dbReference type="Gene3D" id="3.40.50.720">
    <property type="entry name" value="NAD(P)-binding Rossmann-like Domain"/>
    <property type="match status" value="1"/>
</dbReference>
<dbReference type="EC" id="1.5.1.2" evidence="6 7"/>
<dbReference type="AlphaFoldDB" id="A0A5R8QAM7"/>
<keyword evidence="13" id="KW-1185">Reference proteome</keyword>
<dbReference type="InterPro" id="IPR000304">
    <property type="entry name" value="Pyrroline-COOH_reductase"/>
</dbReference>
<comment type="catalytic activity">
    <reaction evidence="6">
        <text>L-proline + NAD(+) = (S)-1-pyrroline-5-carboxylate + NADH + 2 H(+)</text>
        <dbReference type="Rhea" id="RHEA:14105"/>
        <dbReference type="ChEBI" id="CHEBI:15378"/>
        <dbReference type="ChEBI" id="CHEBI:17388"/>
        <dbReference type="ChEBI" id="CHEBI:57540"/>
        <dbReference type="ChEBI" id="CHEBI:57945"/>
        <dbReference type="ChEBI" id="CHEBI:60039"/>
        <dbReference type="EC" id="1.5.1.2"/>
    </reaction>
</comment>
<dbReference type="UniPathway" id="UPA00098">
    <property type="reaction ID" value="UER00361"/>
</dbReference>
<dbReference type="PANTHER" id="PTHR11645">
    <property type="entry name" value="PYRROLINE-5-CARBOXYLATE REDUCTASE"/>
    <property type="match status" value="1"/>
</dbReference>
<comment type="caution">
    <text evidence="12">The sequence shown here is derived from an EMBL/GenBank/DDBJ whole genome shotgun (WGS) entry which is preliminary data.</text>
</comment>
<reference evidence="12 13" key="1">
    <citation type="submission" date="2019-05" db="EMBL/GenBank/DDBJ databases">
        <title>Culicoidintestinum kansasii gen. nov., sp. nov. from the gastrointestinal tract of the biting midge, Culicoides sonorensis.</title>
        <authorList>
            <person name="Neupane S."/>
            <person name="Ghosh A."/>
            <person name="Gunther S."/>
            <person name="Martin K."/>
            <person name="Zurek L."/>
        </authorList>
    </citation>
    <scope>NUCLEOTIDE SEQUENCE [LARGE SCALE GENOMIC DNA]</scope>
    <source>
        <strain evidence="12 13">CS-1</strain>
    </source>
</reference>
<evidence type="ECO:0000256" key="5">
    <source>
        <dbReference type="ARBA" id="ARBA00058118"/>
    </source>
</evidence>
<dbReference type="FunCoup" id="A0A5R8QAM7">
    <property type="interactions" value="328"/>
</dbReference>
<dbReference type="InterPro" id="IPR029036">
    <property type="entry name" value="P5CR_dimer"/>
</dbReference>
<accession>A0A5R8QAM7</accession>
<dbReference type="GO" id="GO:0004735">
    <property type="term" value="F:pyrroline-5-carboxylate reductase activity"/>
    <property type="evidence" value="ECO:0007669"/>
    <property type="project" value="UniProtKB-UniRule"/>
</dbReference>
<evidence type="ECO:0000256" key="2">
    <source>
        <dbReference type="ARBA" id="ARBA00022650"/>
    </source>
</evidence>
<dbReference type="PIRSF" id="PIRSF000193">
    <property type="entry name" value="Pyrrol-5-carb_rd"/>
    <property type="match status" value="1"/>
</dbReference>
<dbReference type="SUPFAM" id="SSF48179">
    <property type="entry name" value="6-phosphogluconate dehydrogenase C-terminal domain-like"/>
    <property type="match status" value="1"/>
</dbReference>
<feature type="domain" description="Pyrroline-5-carboxylate reductase dimerisation" evidence="11">
    <location>
        <begin position="184"/>
        <end position="288"/>
    </location>
</feature>
<evidence type="ECO:0000256" key="4">
    <source>
        <dbReference type="ARBA" id="ARBA00023002"/>
    </source>
</evidence>
<dbReference type="Gene3D" id="1.10.3730.10">
    <property type="entry name" value="ProC C-terminal domain-like"/>
    <property type="match status" value="1"/>
</dbReference>
<feature type="domain" description="Pyrroline-5-carboxylate reductase catalytic N-terminal" evidence="10">
    <location>
        <begin position="28"/>
        <end position="119"/>
    </location>
</feature>
<dbReference type="GO" id="GO:0055129">
    <property type="term" value="P:L-proline biosynthetic process"/>
    <property type="evidence" value="ECO:0007669"/>
    <property type="project" value="UniProtKB-UniRule"/>
</dbReference>
<evidence type="ECO:0000256" key="9">
    <source>
        <dbReference type="RuleBase" id="RU003903"/>
    </source>
</evidence>
<evidence type="ECO:0000313" key="12">
    <source>
        <dbReference type="EMBL" id="TLG72974.1"/>
    </source>
</evidence>
<keyword evidence="6 9" id="KW-0028">Amino-acid biosynthesis</keyword>
<evidence type="ECO:0000256" key="1">
    <source>
        <dbReference type="ARBA" id="ARBA00005525"/>
    </source>
</evidence>
<evidence type="ECO:0000256" key="8">
    <source>
        <dbReference type="PIRSR" id="PIRSR000193-1"/>
    </source>
</evidence>
<keyword evidence="6" id="KW-0963">Cytoplasm</keyword>
<feature type="binding site" evidence="8">
    <location>
        <begin position="92"/>
        <end position="95"/>
    </location>
    <ligand>
        <name>NADP(+)</name>
        <dbReference type="ChEBI" id="CHEBI:58349"/>
    </ligand>
</feature>
<proteinExistence type="inferred from homology"/>
<keyword evidence="2 6" id="KW-0641">Proline biosynthesis</keyword>
<comment type="function">
    <text evidence="5 6">Catalyzes the reduction of 1-pyrroline-5-carboxylate (PCA) to L-proline.</text>
</comment>
<dbReference type="PROSITE" id="PS00521">
    <property type="entry name" value="P5CR"/>
    <property type="match status" value="1"/>
</dbReference>
<dbReference type="SUPFAM" id="SSF51735">
    <property type="entry name" value="NAD(P)-binding Rossmann-fold domains"/>
    <property type="match status" value="1"/>
</dbReference>
<sequence>MSNAFKQFYRFYSETNFNESMKRGIAMKIGFIGVGNMAQALIHGMRIEHAEWQLFGFDIYAPSLERAAANDGLIALSSAAEVIEKVDIVVLAIKPQQYDGLLKEISSSIRKEQIIVTIAIGFDIARTQSYFAEPMKIVRAMPNTPALIGQGVTGVSFSEAVTDAEHDAARTMFASCGTVVDITEAEFNIFGAVAGSLPAYVYIMTEALADAAVQYGLGRAASYEIISQAISGSAAMVNATNMHPAQLKDQVCSPNGTTIAAVDALEREGFRHALMAAVQACMTRTKELDK</sequence>
<dbReference type="InParanoid" id="A0A5R8QAM7"/>
<dbReference type="EMBL" id="VBWP01000006">
    <property type="protein sequence ID" value="TLG72974.1"/>
    <property type="molecule type" value="Genomic_DNA"/>
</dbReference>
<dbReference type="Pfam" id="PF03807">
    <property type="entry name" value="F420_oxidored"/>
    <property type="match status" value="1"/>
</dbReference>
<organism evidence="12 13">
    <name type="scientific">Culicoidibacter larvae</name>
    <dbReference type="NCBI Taxonomy" id="2579976"/>
    <lineage>
        <taxon>Bacteria</taxon>
        <taxon>Bacillati</taxon>
        <taxon>Bacillota</taxon>
        <taxon>Culicoidibacteria</taxon>
        <taxon>Culicoidibacterales</taxon>
        <taxon>Culicoidibacteraceae</taxon>
        <taxon>Culicoidibacter</taxon>
    </lineage>
</organism>
<keyword evidence="3 6" id="KW-0521">NADP</keyword>
<evidence type="ECO:0000256" key="3">
    <source>
        <dbReference type="ARBA" id="ARBA00022857"/>
    </source>
</evidence>
<dbReference type="InterPro" id="IPR008927">
    <property type="entry name" value="6-PGluconate_DH-like_C_sf"/>
</dbReference>
<dbReference type="GO" id="GO:0005737">
    <property type="term" value="C:cytoplasm"/>
    <property type="evidence" value="ECO:0007669"/>
    <property type="project" value="UniProtKB-SubCell"/>
</dbReference>
<evidence type="ECO:0000256" key="7">
    <source>
        <dbReference type="NCBIfam" id="TIGR00112"/>
    </source>
</evidence>
<dbReference type="InterPro" id="IPR053790">
    <property type="entry name" value="P5CR-like_CS"/>
</dbReference>
<evidence type="ECO:0000256" key="6">
    <source>
        <dbReference type="HAMAP-Rule" id="MF_01925"/>
    </source>
</evidence>
<dbReference type="NCBIfam" id="TIGR00112">
    <property type="entry name" value="proC"/>
    <property type="match status" value="1"/>
</dbReference>
<comment type="subcellular location">
    <subcellularLocation>
        <location evidence="6">Cytoplasm</location>
    </subcellularLocation>
</comment>
<dbReference type="HAMAP" id="MF_01925">
    <property type="entry name" value="P5C_reductase"/>
    <property type="match status" value="1"/>
</dbReference>
<evidence type="ECO:0000259" key="10">
    <source>
        <dbReference type="Pfam" id="PF03807"/>
    </source>
</evidence>